<reference evidence="4" key="1">
    <citation type="journal article" date="2019" name="Int. J. Syst. Evol. Microbiol.">
        <title>The Global Catalogue of Microorganisms (GCM) 10K type strain sequencing project: providing services to taxonomists for standard genome sequencing and annotation.</title>
        <authorList>
            <consortium name="The Broad Institute Genomics Platform"/>
            <consortium name="The Broad Institute Genome Sequencing Center for Infectious Disease"/>
            <person name="Wu L."/>
            <person name="Ma J."/>
        </authorList>
    </citation>
    <scope>NUCLEOTIDE SEQUENCE [LARGE SCALE GENOMIC DNA]</scope>
    <source>
        <strain evidence="4">JCM 17810</strain>
    </source>
</reference>
<accession>A0ABP8KXL2</accession>
<dbReference type="Gene3D" id="1.10.260.40">
    <property type="entry name" value="lambda repressor-like DNA-binding domains"/>
    <property type="match status" value="1"/>
</dbReference>
<dbReference type="PROSITE" id="PS50943">
    <property type="entry name" value="HTH_CROC1"/>
    <property type="match status" value="1"/>
</dbReference>
<dbReference type="SMART" id="SM00530">
    <property type="entry name" value="HTH_XRE"/>
    <property type="match status" value="1"/>
</dbReference>
<dbReference type="InterPro" id="IPR001387">
    <property type="entry name" value="Cro/C1-type_HTH"/>
</dbReference>
<organism evidence="3 4">
    <name type="scientific">Georgenia halophila</name>
    <dbReference type="NCBI Taxonomy" id="620889"/>
    <lineage>
        <taxon>Bacteria</taxon>
        <taxon>Bacillati</taxon>
        <taxon>Actinomycetota</taxon>
        <taxon>Actinomycetes</taxon>
        <taxon>Micrococcales</taxon>
        <taxon>Bogoriellaceae</taxon>
        <taxon>Georgenia</taxon>
    </lineage>
</organism>
<comment type="caution">
    <text evidence="3">The sequence shown here is derived from an EMBL/GenBank/DDBJ whole genome shotgun (WGS) entry which is preliminary data.</text>
</comment>
<keyword evidence="4" id="KW-1185">Reference proteome</keyword>
<protein>
    <submittedName>
        <fullName evidence="3">Helix-turn-helix transcriptional regulator</fullName>
    </submittedName>
</protein>
<evidence type="ECO:0000256" key="1">
    <source>
        <dbReference type="ARBA" id="ARBA00023125"/>
    </source>
</evidence>
<dbReference type="SUPFAM" id="SSF47413">
    <property type="entry name" value="lambda repressor-like DNA-binding domains"/>
    <property type="match status" value="1"/>
</dbReference>
<sequence length="72" mass="8046">MDNDLAALRAERGWSQAHVATLLGVSRQTVISIERGRFDPSLPLAFRLAHVFDCRIEDLFRPDPDDVSPARG</sequence>
<dbReference type="PANTHER" id="PTHR46558">
    <property type="entry name" value="TRACRIPTIONAL REGULATORY PROTEIN-RELATED-RELATED"/>
    <property type="match status" value="1"/>
</dbReference>
<dbReference type="Proteomes" id="UP001500622">
    <property type="component" value="Unassembled WGS sequence"/>
</dbReference>
<evidence type="ECO:0000259" key="2">
    <source>
        <dbReference type="PROSITE" id="PS50943"/>
    </source>
</evidence>
<dbReference type="PANTHER" id="PTHR46558:SF4">
    <property type="entry name" value="DNA-BIDING PHAGE PROTEIN"/>
    <property type="match status" value="1"/>
</dbReference>
<dbReference type="Pfam" id="PF01381">
    <property type="entry name" value="HTH_3"/>
    <property type="match status" value="1"/>
</dbReference>
<proteinExistence type="predicted"/>
<feature type="domain" description="HTH cro/C1-type" evidence="2">
    <location>
        <begin position="5"/>
        <end position="59"/>
    </location>
</feature>
<evidence type="ECO:0000313" key="3">
    <source>
        <dbReference type="EMBL" id="GAA4418739.1"/>
    </source>
</evidence>
<keyword evidence="1" id="KW-0238">DNA-binding</keyword>
<gene>
    <name evidence="3" type="ORF">GCM10023169_08640</name>
</gene>
<dbReference type="CDD" id="cd00093">
    <property type="entry name" value="HTH_XRE"/>
    <property type="match status" value="1"/>
</dbReference>
<name>A0ABP8KXL2_9MICO</name>
<dbReference type="RefSeq" id="WP_345215242.1">
    <property type="nucleotide sequence ID" value="NZ_BAABGN010000002.1"/>
</dbReference>
<dbReference type="InterPro" id="IPR010982">
    <property type="entry name" value="Lambda_DNA-bd_dom_sf"/>
</dbReference>
<dbReference type="EMBL" id="BAABGN010000002">
    <property type="protein sequence ID" value="GAA4418739.1"/>
    <property type="molecule type" value="Genomic_DNA"/>
</dbReference>
<evidence type="ECO:0000313" key="4">
    <source>
        <dbReference type="Proteomes" id="UP001500622"/>
    </source>
</evidence>